<evidence type="ECO:0000256" key="5">
    <source>
        <dbReference type="ARBA" id="ARBA00022692"/>
    </source>
</evidence>
<dbReference type="InterPro" id="IPR050297">
    <property type="entry name" value="LipidA_mod_glycosyltrf_83"/>
</dbReference>
<proteinExistence type="predicted"/>
<evidence type="ECO:0000256" key="7">
    <source>
        <dbReference type="ARBA" id="ARBA00023136"/>
    </source>
</evidence>
<evidence type="ECO:0000256" key="2">
    <source>
        <dbReference type="ARBA" id="ARBA00022475"/>
    </source>
</evidence>
<accession>A0A4Y6UBL9</accession>
<feature type="transmembrane region" description="Helical" evidence="8">
    <location>
        <begin position="278"/>
        <end position="297"/>
    </location>
</feature>
<keyword evidence="7 8" id="KW-0472">Membrane</keyword>
<evidence type="ECO:0000256" key="6">
    <source>
        <dbReference type="ARBA" id="ARBA00022989"/>
    </source>
</evidence>
<keyword evidence="2" id="KW-1003">Cell membrane</keyword>
<protein>
    <recommendedName>
        <fullName evidence="11">Glycosyltransferase RgtA/B/C/D-like domain-containing protein</fullName>
    </recommendedName>
</protein>
<dbReference type="AlphaFoldDB" id="A0A4Y6UBL9"/>
<keyword evidence="4" id="KW-0808">Transferase</keyword>
<comment type="subcellular location">
    <subcellularLocation>
        <location evidence="1">Cell membrane</location>
        <topology evidence="1">Multi-pass membrane protein</topology>
    </subcellularLocation>
</comment>
<evidence type="ECO:0008006" key="11">
    <source>
        <dbReference type="Google" id="ProtNLM"/>
    </source>
</evidence>
<dbReference type="Proteomes" id="UP000318709">
    <property type="component" value="Chromosome"/>
</dbReference>
<name>A0A4Y6UBL9_9PROT</name>
<evidence type="ECO:0000313" key="9">
    <source>
        <dbReference type="EMBL" id="QDH13515.1"/>
    </source>
</evidence>
<dbReference type="GO" id="GO:0016763">
    <property type="term" value="F:pentosyltransferase activity"/>
    <property type="evidence" value="ECO:0007669"/>
    <property type="project" value="TreeGrafter"/>
</dbReference>
<sequence>MAFLLTNARCPPWLWGVVLLLWVVALRWALLGNPLVDNDDNFYLYAGGRLWAGDVIYADVWDRKPWGMFAFYGLFDQFGPWRFWAAHCAAVLAVWGTGLGIVRLARTIAPATGAWVAAFLYVACLNLRRGYGIETPVFYNLLMVWAVWMVAALVLGRGKGDLKPSTLLGHGACAMALVGLAMQFKPTTVFEGCYLGLILLALAWRARVLPATAPLWRRLLLKLLPWCGCGLLWAGLAFLPTLAVALAYAASGHGHDWWFANVDSLFLRHKVLDSHHDVKLAVIAALLALAWPLGWLLGLRFRGAERGPWLFISGWALIALLAVIIVPGALNYYALPLMAPFAVLWAPLWRKSLGRLCFMAFLVLAVLGGEKDVLHIARNRTMGDWQAMQTALSNPAGCVFQYLSQGLVLEATPQAARCHVTNLPFPNHLADEEEQGALPRDTLQELARILALRPQYLVASSELGDSHERPTMGAADKLFLDTVKRDYVRVYAHPRSRSHAHLSATDLYDLIIWRLRPGLKPLINPPEP</sequence>
<evidence type="ECO:0000313" key="10">
    <source>
        <dbReference type="Proteomes" id="UP000318709"/>
    </source>
</evidence>
<evidence type="ECO:0000256" key="4">
    <source>
        <dbReference type="ARBA" id="ARBA00022679"/>
    </source>
</evidence>
<evidence type="ECO:0000256" key="1">
    <source>
        <dbReference type="ARBA" id="ARBA00004651"/>
    </source>
</evidence>
<reference evidence="9 10" key="1">
    <citation type="submission" date="2019-03" db="EMBL/GenBank/DDBJ databases">
        <title>The complete genome sequence of Swingsia_sp. F3b2 LMG30590(T).</title>
        <authorList>
            <person name="Chua K.-O."/>
            <person name="Chan K.-G."/>
            <person name="See-Too W.-S."/>
        </authorList>
    </citation>
    <scope>NUCLEOTIDE SEQUENCE [LARGE SCALE GENOMIC DNA]</scope>
    <source>
        <strain evidence="9 10">F3b2</strain>
    </source>
</reference>
<keyword evidence="3" id="KW-0328">Glycosyltransferase</keyword>
<feature type="transmembrane region" description="Helical" evidence="8">
    <location>
        <begin position="223"/>
        <end position="249"/>
    </location>
</feature>
<dbReference type="PANTHER" id="PTHR33908:SF11">
    <property type="entry name" value="MEMBRANE PROTEIN"/>
    <property type="match status" value="1"/>
</dbReference>
<dbReference type="EMBL" id="CP038231">
    <property type="protein sequence ID" value="QDH13515.1"/>
    <property type="molecule type" value="Genomic_DNA"/>
</dbReference>
<evidence type="ECO:0000256" key="3">
    <source>
        <dbReference type="ARBA" id="ARBA00022676"/>
    </source>
</evidence>
<feature type="transmembrane region" description="Helical" evidence="8">
    <location>
        <begin position="196"/>
        <end position="216"/>
    </location>
</feature>
<dbReference type="GO" id="GO:0009103">
    <property type="term" value="P:lipopolysaccharide biosynthetic process"/>
    <property type="evidence" value="ECO:0007669"/>
    <property type="project" value="UniProtKB-ARBA"/>
</dbReference>
<dbReference type="PANTHER" id="PTHR33908">
    <property type="entry name" value="MANNOSYLTRANSFERASE YKCB-RELATED"/>
    <property type="match status" value="1"/>
</dbReference>
<keyword evidence="10" id="KW-1185">Reference proteome</keyword>
<dbReference type="GO" id="GO:0005886">
    <property type="term" value="C:plasma membrane"/>
    <property type="evidence" value="ECO:0007669"/>
    <property type="project" value="UniProtKB-SubCell"/>
</dbReference>
<feature type="transmembrane region" description="Helical" evidence="8">
    <location>
        <begin position="137"/>
        <end position="155"/>
    </location>
</feature>
<feature type="transmembrane region" description="Helical" evidence="8">
    <location>
        <begin position="81"/>
        <end position="102"/>
    </location>
</feature>
<organism evidence="9 10">
    <name type="scientific">Formicincola oecophyllae</name>
    <dbReference type="NCBI Taxonomy" id="2558361"/>
    <lineage>
        <taxon>Bacteria</taxon>
        <taxon>Pseudomonadati</taxon>
        <taxon>Pseudomonadota</taxon>
        <taxon>Alphaproteobacteria</taxon>
        <taxon>Acetobacterales</taxon>
        <taxon>Acetobacteraceae</taxon>
        <taxon>Formicincola</taxon>
    </lineage>
</organism>
<feature type="transmembrane region" description="Helical" evidence="8">
    <location>
        <begin position="309"/>
        <end position="333"/>
    </location>
</feature>
<keyword evidence="6 8" id="KW-1133">Transmembrane helix</keyword>
<gene>
    <name evidence="9" type="ORF">E3E12_04110</name>
</gene>
<keyword evidence="5 8" id="KW-0812">Transmembrane</keyword>
<feature type="transmembrane region" description="Helical" evidence="8">
    <location>
        <begin position="12"/>
        <end position="30"/>
    </location>
</feature>
<dbReference type="KEGG" id="swf:E3E12_04110"/>
<evidence type="ECO:0000256" key="8">
    <source>
        <dbReference type="SAM" id="Phobius"/>
    </source>
</evidence>